<proteinExistence type="predicted"/>
<dbReference type="EMBL" id="MSCI01000002">
    <property type="protein sequence ID" value="PQJ60125.1"/>
    <property type="molecule type" value="Genomic_DNA"/>
</dbReference>
<accession>A0A2S7VDW6</accession>
<dbReference type="SUPFAM" id="SSF140959">
    <property type="entry name" value="Indolic compounds 2,3-dioxygenase-like"/>
    <property type="match status" value="1"/>
</dbReference>
<dbReference type="GO" id="GO:0019442">
    <property type="term" value="P:L-tryptophan catabolic process to acetyl-CoA"/>
    <property type="evidence" value="ECO:0007669"/>
    <property type="project" value="TreeGrafter"/>
</dbReference>
<dbReference type="GO" id="GO:0046872">
    <property type="term" value="F:metal ion binding"/>
    <property type="evidence" value="ECO:0007669"/>
    <property type="project" value="InterPro"/>
</dbReference>
<protein>
    <submittedName>
        <fullName evidence="1">Tryptophan 2,3-dioxygenase</fullName>
    </submittedName>
</protein>
<dbReference type="Gene3D" id="1.20.58.480">
    <property type="match status" value="2"/>
</dbReference>
<dbReference type="PANTHER" id="PTHR10138">
    <property type="entry name" value="TRYPTOPHAN 2,3-DIOXYGENASE"/>
    <property type="match status" value="1"/>
</dbReference>
<comment type="caution">
    <text evidence="1">The sequence shown here is derived from an EMBL/GenBank/DDBJ whole genome shotgun (WGS) entry which is preliminary data.</text>
</comment>
<reference evidence="1 2" key="1">
    <citation type="submission" date="2016-12" db="EMBL/GenBank/DDBJ databases">
        <title>Diversity of luminous bacteria.</title>
        <authorList>
            <person name="Yoshizawa S."/>
            <person name="Kogure K."/>
        </authorList>
    </citation>
    <scope>NUCLEOTIDE SEQUENCE [LARGE SCALE GENOMIC DNA]</scope>
    <source>
        <strain evidence="1 2">LC2-408</strain>
    </source>
</reference>
<evidence type="ECO:0000313" key="2">
    <source>
        <dbReference type="Proteomes" id="UP000238707"/>
    </source>
</evidence>
<keyword evidence="1" id="KW-0223">Dioxygenase</keyword>
<organism evidence="1 2">
    <name type="scientific">Vibrio chagasii</name>
    <dbReference type="NCBI Taxonomy" id="170679"/>
    <lineage>
        <taxon>Bacteria</taxon>
        <taxon>Pseudomonadati</taxon>
        <taxon>Pseudomonadota</taxon>
        <taxon>Gammaproteobacteria</taxon>
        <taxon>Vibrionales</taxon>
        <taxon>Vibrionaceae</taxon>
        <taxon>Vibrio</taxon>
    </lineage>
</organism>
<name>A0A2S7VDW6_9VIBR</name>
<gene>
    <name evidence="1" type="ORF">BTO10_12120</name>
</gene>
<dbReference type="GO" id="GO:0020037">
    <property type="term" value="F:heme binding"/>
    <property type="evidence" value="ECO:0007669"/>
    <property type="project" value="InterPro"/>
</dbReference>
<dbReference type="RefSeq" id="WP_004741324.1">
    <property type="nucleotide sequence ID" value="NZ_MSCI01000002.1"/>
</dbReference>
<sequence length="229" mass="26493">MKTDNCAVLDGEGRNDYARYMKTDVLLSLQLPDEKLIHKDEMMFQIVHQSTELWLKLSCYELKQARSSIEQEKIQQAMTHVRRAALAVAQIIEQLSILKSMTPWDFQGIRPALGNGSGIESPGWRETQSIAKQLNIAVETYLSEKDIDLVNLYQSQTHTPLFALMESLIDWDENVSLWRTYHYKLAVRTLGMNTQGTRGKPIEKLTRLIDRQFFPQIWQVRTNLTSSVY</sequence>
<dbReference type="AlphaFoldDB" id="A0A2S7VDW6"/>
<dbReference type="GO" id="GO:0019441">
    <property type="term" value="P:L-tryptophan catabolic process to kynurenine"/>
    <property type="evidence" value="ECO:0007669"/>
    <property type="project" value="InterPro"/>
</dbReference>
<dbReference type="Proteomes" id="UP000238707">
    <property type="component" value="Unassembled WGS sequence"/>
</dbReference>
<dbReference type="Pfam" id="PF03301">
    <property type="entry name" value="Trp_dioxygenase"/>
    <property type="match status" value="1"/>
</dbReference>
<dbReference type="PANTHER" id="PTHR10138:SF0">
    <property type="entry name" value="TRYPTOPHAN 2,3-DIOXYGENASE"/>
    <property type="match status" value="1"/>
</dbReference>
<dbReference type="GO" id="GO:0004833">
    <property type="term" value="F:L-tryptophan 2,3-dioxygenase activity"/>
    <property type="evidence" value="ECO:0007669"/>
    <property type="project" value="InterPro"/>
</dbReference>
<dbReference type="InterPro" id="IPR004981">
    <property type="entry name" value="Trp_2_3_dOase"/>
</dbReference>
<keyword evidence="1" id="KW-0560">Oxidoreductase</keyword>
<keyword evidence="2" id="KW-1185">Reference proteome</keyword>
<dbReference type="InterPro" id="IPR037217">
    <property type="entry name" value="Trp/Indoleamine_2_3_dOase-like"/>
</dbReference>
<evidence type="ECO:0000313" key="1">
    <source>
        <dbReference type="EMBL" id="PQJ60125.1"/>
    </source>
</evidence>